<feature type="transmembrane region" description="Helical" evidence="7">
    <location>
        <begin position="15"/>
        <end position="39"/>
    </location>
</feature>
<gene>
    <name evidence="9" type="ORF">BTA35_0201720</name>
</gene>
<accession>A0A1T1HEH3</accession>
<feature type="transmembrane region" description="Helical" evidence="7">
    <location>
        <begin position="118"/>
        <end position="142"/>
    </location>
</feature>
<organism evidence="9 10">
    <name type="scientific">Oceanospirillum linum</name>
    <dbReference type="NCBI Taxonomy" id="966"/>
    <lineage>
        <taxon>Bacteria</taxon>
        <taxon>Pseudomonadati</taxon>
        <taxon>Pseudomonadota</taxon>
        <taxon>Gammaproteobacteria</taxon>
        <taxon>Oceanospirillales</taxon>
        <taxon>Oceanospirillaceae</taxon>
        <taxon>Oceanospirillum</taxon>
    </lineage>
</organism>
<dbReference type="GO" id="GO:0017038">
    <property type="term" value="P:protein import"/>
    <property type="evidence" value="ECO:0007669"/>
    <property type="project" value="TreeGrafter"/>
</dbReference>
<evidence type="ECO:0000256" key="7">
    <source>
        <dbReference type="SAM" id="Phobius"/>
    </source>
</evidence>
<dbReference type="EMBL" id="MTSD02000001">
    <property type="protein sequence ID" value="OOV88268.1"/>
    <property type="molecule type" value="Genomic_DNA"/>
</dbReference>
<evidence type="ECO:0000256" key="2">
    <source>
        <dbReference type="ARBA" id="ARBA00022475"/>
    </source>
</evidence>
<sequence length="237" mass="25735">MTDNHLFSKGKNVDLIFSAGGWLMLPILASSVAAAAIILERFWVLRRERIAPSALRQQVVRQALSAPMSSTQLYELEQSSPLGFLFAAGLRNLEFSRVVMKESIEEAAAAVVHDLERFLSLLGSIAAITPLLGLLGTVLGMIDVFAVIMEQGAGKAPALAGGISQALVTTAAGLSVAIPAVLFHRFFERRVQDMVVNLEQESIKLVDELYGQRAKVSSGLDERSRMQRDMTEKVIPA</sequence>
<evidence type="ECO:0000256" key="1">
    <source>
        <dbReference type="ARBA" id="ARBA00004651"/>
    </source>
</evidence>
<comment type="caution">
    <text evidence="9">The sequence shown here is derived from an EMBL/GenBank/DDBJ whole genome shotgun (WGS) entry which is preliminary data.</text>
</comment>
<dbReference type="PANTHER" id="PTHR30625:SF11">
    <property type="entry name" value="MOTA_TOLQ_EXBB PROTON CHANNEL DOMAIN-CONTAINING PROTEIN"/>
    <property type="match status" value="1"/>
</dbReference>
<name>A0A1T1HEH3_OCELI</name>
<keyword evidence="2" id="KW-1003">Cell membrane</keyword>
<evidence type="ECO:0000256" key="6">
    <source>
        <dbReference type="RuleBase" id="RU004057"/>
    </source>
</evidence>
<keyword evidence="4 7" id="KW-1133">Transmembrane helix</keyword>
<reference evidence="9" key="1">
    <citation type="submission" date="2017-02" db="EMBL/GenBank/DDBJ databases">
        <title>Draft Genome Sequence of the Salt Water Bacterium Oceanospirillum linum ATCC 11336.</title>
        <authorList>
            <person name="Trachtenberg A.M."/>
            <person name="Carney J.G."/>
            <person name="Linnane J.D."/>
            <person name="Rheaume B.A."/>
            <person name="Pitts N.L."/>
            <person name="Mykles D.L."/>
            <person name="Maclea K.S."/>
        </authorList>
    </citation>
    <scope>NUCLEOTIDE SEQUENCE [LARGE SCALE GENOMIC DNA]</scope>
    <source>
        <strain evidence="9">ATCC 11336</strain>
    </source>
</reference>
<dbReference type="GO" id="GO:0005886">
    <property type="term" value="C:plasma membrane"/>
    <property type="evidence" value="ECO:0007669"/>
    <property type="project" value="UniProtKB-SubCell"/>
</dbReference>
<dbReference type="Pfam" id="PF01618">
    <property type="entry name" value="MotA_ExbB"/>
    <property type="match status" value="1"/>
</dbReference>
<dbReference type="STRING" id="966.BTA35_0201720"/>
<comment type="subcellular location">
    <subcellularLocation>
        <location evidence="1">Cell membrane</location>
        <topology evidence="1">Multi-pass membrane protein</topology>
    </subcellularLocation>
    <subcellularLocation>
        <location evidence="6">Membrane</location>
        <topology evidence="6">Multi-pass membrane protein</topology>
    </subcellularLocation>
</comment>
<keyword evidence="10" id="KW-1185">Reference proteome</keyword>
<dbReference type="InterPro" id="IPR002898">
    <property type="entry name" value="MotA_ExbB_proton_chnl"/>
</dbReference>
<dbReference type="Proteomes" id="UP000190064">
    <property type="component" value="Unassembled WGS sequence"/>
</dbReference>
<dbReference type="PANTHER" id="PTHR30625">
    <property type="entry name" value="PROTEIN TOLQ"/>
    <property type="match status" value="1"/>
</dbReference>
<protein>
    <submittedName>
        <fullName evidence="9">Biopolymer transporter ExbB</fullName>
    </submittedName>
</protein>
<proteinExistence type="inferred from homology"/>
<feature type="domain" description="MotA/TolQ/ExbB proton channel" evidence="8">
    <location>
        <begin position="80"/>
        <end position="199"/>
    </location>
</feature>
<evidence type="ECO:0000256" key="3">
    <source>
        <dbReference type="ARBA" id="ARBA00022692"/>
    </source>
</evidence>
<evidence type="ECO:0000256" key="5">
    <source>
        <dbReference type="ARBA" id="ARBA00023136"/>
    </source>
</evidence>
<keyword evidence="3 7" id="KW-0812">Transmembrane</keyword>
<keyword evidence="5 7" id="KW-0472">Membrane</keyword>
<dbReference type="AlphaFoldDB" id="A0A1T1HEH3"/>
<comment type="similarity">
    <text evidence="6">Belongs to the exbB/tolQ family.</text>
</comment>
<evidence type="ECO:0000313" key="9">
    <source>
        <dbReference type="EMBL" id="OOV88268.1"/>
    </source>
</evidence>
<dbReference type="InterPro" id="IPR050790">
    <property type="entry name" value="ExbB/TolQ_transport"/>
</dbReference>
<feature type="transmembrane region" description="Helical" evidence="7">
    <location>
        <begin position="162"/>
        <end position="183"/>
    </location>
</feature>
<evidence type="ECO:0000256" key="4">
    <source>
        <dbReference type="ARBA" id="ARBA00022989"/>
    </source>
</evidence>
<evidence type="ECO:0000259" key="8">
    <source>
        <dbReference type="Pfam" id="PF01618"/>
    </source>
</evidence>
<evidence type="ECO:0000313" key="10">
    <source>
        <dbReference type="Proteomes" id="UP000190064"/>
    </source>
</evidence>
<keyword evidence="6" id="KW-0653">Protein transport</keyword>
<keyword evidence="6" id="KW-0813">Transport</keyword>